<dbReference type="Pfam" id="PF00970">
    <property type="entry name" value="FAD_binding_6"/>
    <property type="match status" value="1"/>
</dbReference>
<dbReference type="GO" id="GO:0051537">
    <property type="term" value="F:2 iron, 2 sulfur cluster binding"/>
    <property type="evidence" value="ECO:0007669"/>
    <property type="project" value="InterPro"/>
</dbReference>
<dbReference type="Gene3D" id="3.40.50.80">
    <property type="entry name" value="Nucleotide-binding domain of ferredoxin-NADP reductase (FNR) module"/>
    <property type="match status" value="1"/>
</dbReference>
<dbReference type="InterPro" id="IPR008333">
    <property type="entry name" value="Cbr1-like_FAD-bd_dom"/>
</dbReference>
<dbReference type="InterPro" id="IPR050415">
    <property type="entry name" value="MRET"/>
</dbReference>
<dbReference type="PROSITE" id="PS51384">
    <property type="entry name" value="FAD_FR"/>
    <property type="match status" value="1"/>
</dbReference>
<dbReference type="CDD" id="cd00207">
    <property type="entry name" value="fer2"/>
    <property type="match status" value="1"/>
</dbReference>
<dbReference type="SUPFAM" id="SSF52343">
    <property type="entry name" value="Ferredoxin reductase-like, C-terminal NADP-linked domain"/>
    <property type="match status" value="1"/>
</dbReference>
<dbReference type="InterPro" id="IPR012675">
    <property type="entry name" value="Beta-grasp_dom_sf"/>
</dbReference>
<dbReference type="InterPro" id="IPR017938">
    <property type="entry name" value="Riboflavin_synthase-like_b-brl"/>
</dbReference>
<dbReference type="InterPro" id="IPR039261">
    <property type="entry name" value="FNR_nucleotide-bd"/>
</dbReference>
<comment type="cofactor">
    <cofactor evidence="1">
        <name>[2Fe-2S] cluster</name>
        <dbReference type="ChEBI" id="CHEBI:190135"/>
    </cofactor>
</comment>
<dbReference type="Proteomes" id="UP001225378">
    <property type="component" value="Chromosome"/>
</dbReference>
<dbReference type="InterPro" id="IPR036010">
    <property type="entry name" value="2Fe-2S_ferredoxin-like_sf"/>
</dbReference>
<feature type="domain" description="FAD-binding FR-type" evidence="3">
    <location>
        <begin position="105"/>
        <end position="209"/>
    </location>
</feature>
<dbReference type="InterPro" id="IPR001433">
    <property type="entry name" value="OxRdtase_FAD/NAD-bd"/>
</dbReference>
<gene>
    <name evidence="4" type="ORF">Q9L42_013270</name>
</gene>
<dbReference type="KEGG" id="mech:Q9L42_013270"/>
<dbReference type="InterPro" id="IPR001709">
    <property type="entry name" value="Flavoprot_Pyr_Nucl_cyt_Rdtase"/>
</dbReference>
<dbReference type="GO" id="GO:0016491">
    <property type="term" value="F:oxidoreductase activity"/>
    <property type="evidence" value="ECO:0007669"/>
    <property type="project" value="InterPro"/>
</dbReference>
<evidence type="ECO:0000259" key="2">
    <source>
        <dbReference type="PROSITE" id="PS51085"/>
    </source>
</evidence>
<dbReference type="SUPFAM" id="SSF54292">
    <property type="entry name" value="2Fe-2S ferredoxin-like"/>
    <property type="match status" value="1"/>
</dbReference>
<dbReference type="Gene3D" id="2.40.30.10">
    <property type="entry name" value="Translation factors"/>
    <property type="match status" value="1"/>
</dbReference>
<name>A0AAU7NQS0_9GAMM</name>
<dbReference type="InterPro" id="IPR017927">
    <property type="entry name" value="FAD-bd_FR_type"/>
</dbReference>
<dbReference type="Gene3D" id="3.10.20.30">
    <property type="match status" value="1"/>
</dbReference>
<organism evidence="4 5">
    <name type="scientific">Methylomarinum roseum</name>
    <dbReference type="NCBI Taxonomy" id="3067653"/>
    <lineage>
        <taxon>Bacteria</taxon>
        <taxon>Pseudomonadati</taxon>
        <taxon>Pseudomonadota</taxon>
        <taxon>Gammaproteobacteria</taxon>
        <taxon>Methylococcales</taxon>
        <taxon>Methylococcaceae</taxon>
        <taxon>Methylomarinum</taxon>
    </lineage>
</organism>
<dbReference type="PRINTS" id="PR00410">
    <property type="entry name" value="PHEHYDRXLASE"/>
</dbReference>
<dbReference type="RefSeq" id="WP_305907909.1">
    <property type="nucleotide sequence ID" value="NZ_CP157743.1"/>
</dbReference>
<keyword evidence="5" id="KW-1185">Reference proteome</keyword>
<evidence type="ECO:0000313" key="4">
    <source>
        <dbReference type="EMBL" id="XBS19335.1"/>
    </source>
</evidence>
<protein>
    <submittedName>
        <fullName evidence="4">FAD-binding oxidoreductase</fullName>
    </submittedName>
</protein>
<dbReference type="PROSITE" id="PS51085">
    <property type="entry name" value="2FE2S_FER_2"/>
    <property type="match status" value="1"/>
</dbReference>
<evidence type="ECO:0000313" key="5">
    <source>
        <dbReference type="Proteomes" id="UP001225378"/>
    </source>
</evidence>
<dbReference type="AlphaFoldDB" id="A0AAU7NQS0"/>
<dbReference type="PANTHER" id="PTHR47354:SF5">
    <property type="entry name" value="PROTEIN RFBI"/>
    <property type="match status" value="1"/>
</dbReference>
<proteinExistence type="predicted"/>
<dbReference type="PRINTS" id="PR00371">
    <property type="entry name" value="FPNCR"/>
</dbReference>
<dbReference type="InterPro" id="IPR006058">
    <property type="entry name" value="2Fe2S_fd_BS"/>
</dbReference>
<dbReference type="Pfam" id="PF00175">
    <property type="entry name" value="NAD_binding_1"/>
    <property type="match status" value="1"/>
</dbReference>
<evidence type="ECO:0000256" key="1">
    <source>
        <dbReference type="ARBA" id="ARBA00034078"/>
    </source>
</evidence>
<dbReference type="SUPFAM" id="SSF63380">
    <property type="entry name" value="Riboflavin synthase domain-like"/>
    <property type="match status" value="1"/>
</dbReference>
<dbReference type="PROSITE" id="PS00197">
    <property type="entry name" value="2FE2S_FER_1"/>
    <property type="match status" value="1"/>
</dbReference>
<reference evidence="4 5" key="1">
    <citation type="journal article" date="2024" name="Microbiology">
        <title>Methylomarinum rosea sp. nov., a novel halophilic methanotrophic bacterium from the hypersaline Lake Elton.</title>
        <authorList>
            <person name="Suleimanov R.Z."/>
            <person name="Oshkin I.Y."/>
            <person name="Danilova O.V."/>
            <person name="Suzina N.E."/>
            <person name="Dedysh S.N."/>
        </authorList>
    </citation>
    <scope>NUCLEOTIDE SEQUENCE [LARGE SCALE GENOMIC DNA]</scope>
    <source>
        <strain evidence="4 5">Ch1-1</strain>
    </source>
</reference>
<dbReference type="Pfam" id="PF00111">
    <property type="entry name" value="Fer2"/>
    <property type="match status" value="1"/>
</dbReference>
<evidence type="ECO:0000259" key="3">
    <source>
        <dbReference type="PROSITE" id="PS51384"/>
    </source>
</evidence>
<dbReference type="InterPro" id="IPR001041">
    <property type="entry name" value="2Fe-2S_ferredoxin-type"/>
</dbReference>
<dbReference type="EMBL" id="CP157743">
    <property type="protein sequence ID" value="XBS19335.1"/>
    <property type="molecule type" value="Genomic_DNA"/>
</dbReference>
<dbReference type="PANTHER" id="PTHR47354">
    <property type="entry name" value="NADH OXIDOREDUCTASE HCR"/>
    <property type="match status" value="1"/>
</dbReference>
<feature type="domain" description="2Fe-2S ferredoxin-type" evidence="2">
    <location>
        <begin position="4"/>
        <end position="97"/>
    </location>
</feature>
<sequence>MSEHQIKVTTRDGHELSFGCSDDCDVVSAAEQVEIKLPSLCRDGGCGACVGHCDSGQYVLGQFNNTVLSNEAVAKGEVLLCRTYPKQDLHISAPYDYAHIRFGKQNMRQATIIHLEKIAERTVRLKLQLIEDEAGLAVEFEPGQCMELEIPGTDIRRAYSLANTGNWHGELEFLIRLQPEGKFSDYLNQQAQPGQILNVYGPNGAFGLQADSFSPAIFIAGGTGLAPFLSILRRMAEWGEDRAIHLLFGVNQENELFCTEELEKLQQQLPSLTVTLCVWKPAEAWSNGFRGTPADALQQSLSDKPDGYDLYLCGPPLMISAARQVAISQGIDEQKIYSEKFG</sequence>
<accession>A0AAU7NQS0</accession>